<reference evidence="2 4" key="2">
    <citation type="submission" date="2018-06" db="EMBL/GenBank/DDBJ databases">
        <authorList>
            <consortium name="Pathogen Informatics"/>
            <person name="Doyle S."/>
        </authorList>
    </citation>
    <scope>NUCLEOTIDE SEQUENCE [LARGE SCALE GENOMIC DNA]</scope>
    <source>
        <strain evidence="2 4">NCTC12388</strain>
    </source>
</reference>
<dbReference type="Proteomes" id="UP000254476">
    <property type="component" value="Unassembled WGS sequence"/>
</dbReference>
<evidence type="ECO:0000313" key="4">
    <source>
        <dbReference type="Proteomes" id="UP000254476"/>
    </source>
</evidence>
<organism evidence="2 4">
    <name type="scientific">Legionella gratiana</name>
    <dbReference type="NCBI Taxonomy" id="45066"/>
    <lineage>
        <taxon>Bacteria</taxon>
        <taxon>Pseudomonadati</taxon>
        <taxon>Pseudomonadota</taxon>
        <taxon>Gammaproteobacteria</taxon>
        <taxon>Legionellales</taxon>
        <taxon>Legionellaceae</taxon>
        <taxon>Legionella</taxon>
    </lineage>
</organism>
<proteinExistence type="predicted"/>
<dbReference type="EMBL" id="LNYE01000003">
    <property type="protein sequence ID" value="KTD15511.1"/>
    <property type="molecule type" value="Genomic_DNA"/>
</dbReference>
<dbReference type="EMBL" id="UGOB01000001">
    <property type="protein sequence ID" value="STX45146.1"/>
    <property type="molecule type" value="Genomic_DNA"/>
</dbReference>
<evidence type="ECO:0000313" key="2">
    <source>
        <dbReference type="EMBL" id="STX45146.1"/>
    </source>
</evidence>
<protein>
    <submittedName>
        <fullName evidence="2">Uncharacterized protein</fullName>
    </submittedName>
</protein>
<evidence type="ECO:0000313" key="3">
    <source>
        <dbReference type="Proteomes" id="UP000054691"/>
    </source>
</evidence>
<name>A0A378JCT1_9GAMM</name>
<accession>A0A378JCT1</accession>
<dbReference type="Proteomes" id="UP000054691">
    <property type="component" value="Unassembled WGS sequence"/>
</dbReference>
<evidence type="ECO:0000313" key="1">
    <source>
        <dbReference type="EMBL" id="KTD15511.1"/>
    </source>
</evidence>
<keyword evidence="3" id="KW-1185">Reference proteome</keyword>
<reference evidence="1 3" key="1">
    <citation type="submission" date="2015-11" db="EMBL/GenBank/DDBJ databases">
        <title>Genomic analysis of 38 Legionella species identifies large and diverse effector repertoires.</title>
        <authorList>
            <person name="Burstein D."/>
            <person name="Amaro F."/>
            <person name="Zusman T."/>
            <person name="Lifshitz Z."/>
            <person name="Cohen O."/>
            <person name="Gilbert J.A."/>
            <person name="Pupko T."/>
            <person name="Shuman H.A."/>
            <person name="Segal G."/>
        </authorList>
    </citation>
    <scope>NUCLEOTIDE SEQUENCE [LARGE SCALE GENOMIC DNA]</scope>
    <source>
        <strain evidence="1 3">Lyon 8420412</strain>
    </source>
</reference>
<dbReference type="AlphaFoldDB" id="A0A378JCT1"/>
<dbReference type="RefSeq" id="WP_042647011.1">
    <property type="nucleotide sequence ID" value="NZ_CAAAHW010000009.1"/>
</dbReference>
<gene>
    <name evidence="1" type="ORF">Lgra_0177</name>
    <name evidence="2" type="ORF">NCTC12388_01875</name>
</gene>
<sequence>MSSNPDPNFKVESTKTEVISSSKELPQLIKEIVEKKVNEEIAHDKATLFGSFPFKGAVFNHPQSTLTRTL</sequence>